<sequence length="346" mass="38938">MILTLIVIFLLEVLVLSLMPMSVTQYKAVLNYRDYTKLEYLAKGALDEVIWILEDNWDTNAESAWHEEKHAGMYKYKIDKSGDLSKKITITVKNDSIQRTYSCKIVRRYYEKNLTKLADYPVYSSKDLKVACLDRINSNSTEYPLGTGKNLYIENIQNPNGLNLAVNGNIYINSGNVQSFIEGYPVVDSLLPIYDIYGINQFIALLKSKFDGKIKTEGNLHFFTLETLNFDKGQEVMFIEASQKVTIRDINFKGLLIISGVSTLEISNAGLDGMLIVLGPGSVSARNFTVNGSVSFLGCEIKDPLDIKVNHDREALSPYEVYLSEDLGGKASSFYGLDVLEYKEVE</sequence>
<accession>A0A1M4S8N7</accession>
<dbReference type="STRING" id="1120975.SAMN02746064_00155"/>
<name>A0A1M4S8N7_9FIRM</name>
<dbReference type="EMBL" id="FQTU01000001">
    <property type="protein sequence ID" value="SHE28566.1"/>
    <property type="molecule type" value="Genomic_DNA"/>
</dbReference>
<gene>
    <name evidence="1" type="ORF">SAMN02746064_00155</name>
</gene>
<organism evidence="1 2">
    <name type="scientific">Alkalibacter saccharofermentans DSM 14828</name>
    <dbReference type="NCBI Taxonomy" id="1120975"/>
    <lineage>
        <taxon>Bacteria</taxon>
        <taxon>Bacillati</taxon>
        <taxon>Bacillota</taxon>
        <taxon>Clostridia</taxon>
        <taxon>Eubacteriales</taxon>
        <taxon>Eubacteriaceae</taxon>
        <taxon>Alkalibacter</taxon>
    </lineage>
</organism>
<evidence type="ECO:0000313" key="1">
    <source>
        <dbReference type="EMBL" id="SHE28566.1"/>
    </source>
</evidence>
<dbReference type="AlphaFoldDB" id="A0A1M4S8N7"/>
<reference evidence="1 2" key="1">
    <citation type="submission" date="2016-11" db="EMBL/GenBank/DDBJ databases">
        <authorList>
            <person name="Jaros S."/>
            <person name="Januszkiewicz K."/>
            <person name="Wedrychowicz H."/>
        </authorList>
    </citation>
    <scope>NUCLEOTIDE SEQUENCE [LARGE SCALE GENOMIC DNA]</scope>
    <source>
        <strain evidence="1 2">DSM 14828</strain>
    </source>
</reference>
<dbReference type="Proteomes" id="UP000184251">
    <property type="component" value="Unassembled WGS sequence"/>
</dbReference>
<keyword evidence="2" id="KW-1185">Reference proteome</keyword>
<proteinExistence type="predicted"/>
<protein>
    <submittedName>
        <fullName evidence="1">Uncharacterized protein</fullName>
    </submittedName>
</protein>
<evidence type="ECO:0000313" key="2">
    <source>
        <dbReference type="Proteomes" id="UP000184251"/>
    </source>
</evidence>